<comment type="caution">
    <text evidence="2">The sequence shown here is derived from an EMBL/GenBank/DDBJ whole genome shotgun (WGS) entry which is preliminary data.</text>
</comment>
<accession>A0ABS4AG21</accession>
<keyword evidence="3" id="KW-1185">Reference proteome</keyword>
<name>A0ABS4AG21_9PROT</name>
<gene>
    <name evidence="2" type="ORF">J8J14_14440</name>
</gene>
<evidence type="ECO:0000259" key="1">
    <source>
        <dbReference type="Pfam" id="PF01966"/>
    </source>
</evidence>
<dbReference type="Pfam" id="PF01966">
    <property type="entry name" value="HD"/>
    <property type="match status" value="1"/>
</dbReference>
<dbReference type="InterPro" id="IPR006674">
    <property type="entry name" value="HD_domain"/>
</dbReference>
<dbReference type="SUPFAM" id="SSF109604">
    <property type="entry name" value="HD-domain/PDEase-like"/>
    <property type="match status" value="1"/>
</dbReference>
<dbReference type="EMBL" id="JAGIZB010000013">
    <property type="protein sequence ID" value="MBP0445972.1"/>
    <property type="molecule type" value="Genomic_DNA"/>
</dbReference>
<dbReference type="RefSeq" id="WP_209380242.1">
    <property type="nucleotide sequence ID" value="NZ_JAGIZB010000013.1"/>
</dbReference>
<organism evidence="2 3">
    <name type="scientific">Pararoseomonas baculiformis</name>
    <dbReference type="NCBI Taxonomy" id="2820812"/>
    <lineage>
        <taxon>Bacteria</taxon>
        <taxon>Pseudomonadati</taxon>
        <taxon>Pseudomonadota</taxon>
        <taxon>Alphaproteobacteria</taxon>
        <taxon>Acetobacterales</taxon>
        <taxon>Acetobacteraceae</taxon>
        <taxon>Pararoseomonas</taxon>
    </lineage>
</organism>
<proteinExistence type="predicted"/>
<dbReference type="Proteomes" id="UP000681594">
    <property type="component" value="Unassembled WGS sequence"/>
</dbReference>
<evidence type="ECO:0000313" key="3">
    <source>
        <dbReference type="Proteomes" id="UP000681594"/>
    </source>
</evidence>
<feature type="domain" description="HD" evidence="1">
    <location>
        <begin position="79"/>
        <end position="176"/>
    </location>
</feature>
<protein>
    <recommendedName>
        <fullName evidence="1">HD domain-containing protein</fullName>
    </recommendedName>
</protein>
<evidence type="ECO:0000313" key="2">
    <source>
        <dbReference type="EMBL" id="MBP0445972.1"/>
    </source>
</evidence>
<reference evidence="2 3" key="1">
    <citation type="submission" date="2021-03" db="EMBL/GenBank/DDBJ databases">
        <authorList>
            <person name="So Y."/>
        </authorList>
    </citation>
    <scope>NUCLEOTIDE SEQUENCE [LARGE SCALE GENOMIC DNA]</scope>
    <source>
        <strain evidence="2 3">SSH11</strain>
    </source>
</reference>
<dbReference type="Gene3D" id="1.10.3210.10">
    <property type="entry name" value="Hypothetical protein af1432"/>
    <property type="match status" value="1"/>
</dbReference>
<sequence length="195" mass="21545">MVTGITRNEGSAAQRAAVRGWLAGLDRLSPAMAEMVVTAWVSAWTSSPFASLEDMPYSTLAPEHRLMDHVNHVTRTGWDLAARAEADWGVAPEPDILGAILMLHDVDKPLMYVREDGAVRGSPLSRELPHGVPGAMLLREMGFPHLVVHTVATHAHNQPFHGTNPEAWILHYADFFATDRALLLAGTQPFYQRRH</sequence>